<evidence type="ECO:0000313" key="1">
    <source>
        <dbReference type="EMBL" id="KAJ8630100.1"/>
    </source>
</evidence>
<gene>
    <name evidence="1" type="ORF">MRB53_023423</name>
</gene>
<keyword evidence="2" id="KW-1185">Reference proteome</keyword>
<proteinExistence type="predicted"/>
<reference evidence="1 2" key="1">
    <citation type="journal article" date="2022" name="Hortic Res">
        <title>A haplotype resolved chromosomal level avocado genome allows analysis of novel avocado genes.</title>
        <authorList>
            <person name="Nath O."/>
            <person name="Fletcher S.J."/>
            <person name="Hayward A."/>
            <person name="Shaw L.M."/>
            <person name="Masouleh A.K."/>
            <person name="Furtado A."/>
            <person name="Henry R.J."/>
            <person name="Mitter N."/>
        </authorList>
    </citation>
    <scope>NUCLEOTIDE SEQUENCE [LARGE SCALE GENOMIC DNA]</scope>
    <source>
        <strain evidence="2">cv. Hass</strain>
    </source>
</reference>
<organism evidence="1 2">
    <name type="scientific">Persea americana</name>
    <name type="common">Avocado</name>
    <dbReference type="NCBI Taxonomy" id="3435"/>
    <lineage>
        <taxon>Eukaryota</taxon>
        <taxon>Viridiplantae</taxon>
        <taxon>Streptophyta</taxon>
        <taxon>Embryophyta</taxon>
        <taxon>Tracheophyta</taxon>
        <taxon>Spermatophyta</taxon>
        <taxon>Magnoliopsida</taxon>
        <taxon>Magnoliidae</taxon>
        <taxon>Laurales</taxon>
        <taxon>Lauraceae</taxon>
        <taxon>Persea</taxon>
    </lineage>
</organism>
<evidence type="ECO:0000313" key="2">
    <source>
        <dbReference type="Proteomes" id="UP001234297"/>
    </source>
</evidence>
<protein>
    <submittedName>
        <fullName evidence="1">Uncharacterized protein</fullName>
    </submittedName>
</protein>
<name>A0ACC2L9R8_PERAE</name>
<comment type="caution">
    <text evidence="1">The sequence shown here is derived from an EMBL/GenBank/DDBJ whole genome shotgun (WGS) entry which is preliminary data.</text>
</comment>
<sequence>MRIKQGYPKALPYKSYTIDYNKLTICFGKNVATGQYARSATTAPSRQSTESGAANFTPLQPDSVVGLTDQLGGVRIQSSSIEAFSRRMNARKRNSELMKIIHCIERSPEGLTAAIRDVADTIRLPKRGRQPGIYQTWTECKEQVLGYPNAEFKGFGSIEEARVSLLNYNGQAKLIPEPAMAMRERLIDIEVGDEDSS</sequence>
<dbReference type="Proteomes" id="UP001234297">
    <property type="component" value="Chromosome 7"/>
</dbReference>
<accession>A0ACC2L9R8</accession>
<dbReference type="EMBL" id="CM056815">
    <property type="protein sequence ID" value="KAJ8630100.1"/>
    <property type="molecule type" value="Genomic_DNA"/>
</dbReference>